<keyword evidence="15" id="KW-1185">Reference proteome</keyword>
<proteinExistence type="inferred from homology"/>
<dbReference type="Proteomes" id="UP000254326">
    <property type="component" value="Unassembled WGS sequence"/>
</dbReference>
<comment type="function">
    <text evidence="9">Involved in the transport of molybdenum into the cell. Part of the binding-protein-dependent transport system ModABCD.</text>
</comment>
<evidence type="ECO:0000256" key="12">
    <source>
        <dbReference type="ARBA" id="ARBA00078141"/>
    </source>
</evidence>
<evidence type="ECO:0000256" key="9">
    <source>
        <dbReference type="ARBA" id="ARBA00056002"/>
    </source>
</evidence>
<dbReference type="SUPFAM" id="SSF53850">
    <property type="entry name" value="Periplasmic binding protein-like II"/>
    <property type="match status" value="1"/>
</dbReference>
<feature type="binding site" evidence="13">
    <location>
        <position position="45"/>
    </location>
    <ligand>
        <name>molybdate</name>
        <dbReference type="ChEBI" id="CHEBI:36264"/>
    </ligand>
</feature>
<dbReference type="InterPro" id="IPR050682">
    <property type="entry name" value="ModA/WtpA"/>
</dbReference>
<dbReference type="AlphaFoldDB" id="A0A370UEN0"/>
<evidence type="ECO:0000256" key="8">
    <source>
        <dbReference type="ARBA" id="ARBA00023245"/>
    </source>
</evidence>
<evidence type="ECO:0000256" key="6">
    <source>
        <dbReference type="ARBA" id="ARBA00022729"/>
    </source>
</evidence>
<name>A0A370UEN0_9GAMM</name>
<protein>
    <recommendedName>
        <fullName evidence="11">Molybdate-binding protein ModA</fullName>
    </recommendedName>
    <alternativeName>
        <fullName evidence="12">Molybdate/tungstate-binding protein ModA</fullName>
    </alternativeName>
</protein>
<keyword evidence="5 13" id="KW-0479">Metal-binding</keyword>
<evidence type="ECO:0000256" key="7">
    <source>
        <dbReference type="ARBA" id="ARBA00023136"/>
    </source>
</evidence>
<gene>
    <name evidence="14" type="primary">modA</name>
    <name evidence="14" type="ORF">DN730_03125</name>
</gene>
<comment type="caution">
    <text evidence="14">The sequence shown here is derived from an EMBL/GenBank/DDBJ whole genome shotgun (WGS) entry which is preliminary data.</text>
</comment>
<comment type="similarity">
    <text evidence="2">Belongs to the bacterial solute-binding protein ModA family.</text>
</comment>
<dbReference type="EMBL" id="QKRA01000001">
    <property type="protein sequence ID" value="RDL46224.1"/>
    <property type="molecule type" value="Genomic_DNA"/>
</dbReference>
<comment type="subunit">
    <text evidence="10">The complex is composed of two ATP-binding proteins (ModC), two transmembrane proteins (ModB) and a solute-binding protein (ModA).</text>
</comment>
<dbReference type="FunFam" id="3.40.190.10:FF:000030">
    <property type="entry name" value="Molybdate ABC transporter substrate-binding protein"/>
    <property type="match status" value="1"/>
</dbReference>
<evidence type="ECO:0000313" key="14">
    <source>
        <dbReference type="EMBL" id="RDL46224.1"/>
    </source>
</evidence>
<keyword evidence="7" id="KW-0472">Membrane</keyword>
<comment type="subcellular location">
    <subcellularLocation>
        <location evidence="1">Cell membrane</location>
    </subcellularLocation>
</comment>
<dbReference type="GO" id="GO:0015689">
    <property type="term" value="P:molybdate ion transport"/>
    <property type="evidence" value="ECO:0007669"/>
    <property type="project" value="InterPro"/>
</dbReference>
<dbReference type="NCBIfam" id="TIGR01256">
    <property type="entry name" value="modA"/>
    <property type="match status" value="1"/>
</dbReference>
<evidence type="ECO:0000256" key="3">
    <source>
        <dbReference type="ARBA" id="ARBA00022448"/>
    </source>
</evidence>
<feature type="binding site" evidence="13">
    <location>
        <position position="153"/>
    </location>
    <ligand>
        <name>molybdate</name>
        <dbReference type="ChEBI" id="CHEBI:36264"/>
    </ligand>
</feature>
<dbReference type="Gene3D" id="3.40.190.10">
    <property type="entry name" value="Periplasmic binding protein-like II"/>
    <property type="match status" value="2"/>
</dbReference>
<dbReference type="GO" id="GO:0005886">
    <property type="term" value="C:plasma membrane"/>
    <property type="evidence" value="ECO:0007669"/>
    <property type="project" value="UniProtKB-SubCell"/>
</dbReference>
<evidence type="ECO:0000256" key="5">
    <source>
        <dbReference type="ARBA" id="ARBA00022723"/>
    </source>
</evidence>
<dbReference type="CDD" id="cd13539">
    <property type="entry name" value="PBP2_AvModA"/>
    <property type="match status" value="1"/>
</dbReference>
<dbReference type="GO" id="GO:0046872">
    <property type="term" value="F:metal ion binding"/>
    <property type="evidence" value="ECO:0007669"/>
    <property type="project" value="UniProtKB-KW"/>
</dbReference>
<organism evidence="14 15">
    <name type="scientific">Marinomonas piezotolerans</name>
    <dbReference type="NCBI Taxonomy" id="2213058"/>
    <lineage>
        <taxon>Bacteria</taxon>
        <taxon>Pseudomonadati</taxon>
        <taxon>Pseudomonadota</taxon>
        <taxon>Gammaproteobacteria</taxon>
        <taxon>Oceanospirillales</taxon>
        <taxon>Oceanospirillaceae</taxon>
        <taxon>Marinomonas</taxon>
    </lineage>
</organism>
<dbReference type="PANTHER" id="PTHR30632:SF14">
    <property type="entry name" value="TUNGSTATE_MOLYBDATE_CHROMATE-BINDING PROTEIN MODA"/>
    <property type="match status" value="1"/>
</dbReference>
<dbReference type="Pfam" id="PF13531">
    <property type="entry name" value="SBP_bac_11"/>
    <property type="match status" value="1"/>
</dbReference>
<evidence type="ECO:0000256" key="2">
    <source>
        <dbReference type="ARBA" id="ARBA00009175"/>
    </source>
</evidence>
<keyword evidence="13" id="KW-0500">Molybdenum</keyword>
<dbReference type="InterPro" id="IPR044084">
    <property type="entry name" value="AvModA-like_subst-bd"/>
</dbReference>
<evidence type="ECO:0000256" key="11">
    <source>
        <dbReference type="ARBA" id="ARBA00073171"/>
    </source>
</evidence>
<reference evidence="14 15" key="1">
    <citation type="submission" date="2018-06" db="EMBL/GenBank/DDBJ databases">
        <title>Marinomonas sp. YLB-05 draft genome sequence.</title>
        <authorList>
            <person name="Yu L."/>
            <person name="Tang X."/>
        </authorList>
    </citation>
    <scope>NUCLEOTIDE SEQUENCE [LARGE SCALE GENOMIC DNA]</scope>
    <source>
        <strain evidence="14 15">YLB-05</strain>
    </source>
</reference>
<dbReference type="GO" id="GO:0030973">
    <property type="term" value="F:molybdate ion binding"/>
    <property type="evidence" value="ECO:0007669"/>
    <property type="project" value="InterPro"/>
</dbReference>
<dbReference type="OrthoDB" id="9785015at2"/>
<evidence type="ECO:0000256" key="13">
    <source>
        <dbReference type="PIRSR" id="PIRSR004846-1"/>
    </source>
</evidence>
<sequence>MSSSMVSAEVIKVAVASNFTHPIKEIAKNFEQDTQNKVELSFGSSGKFYAQIANGAPYEVFLSADQAKPKRLADEGMAIADTQFTYAEGQLVLWSKDPQKVDPLGKVLDEDSFNRLALANPKLAPYGLAALQTLETLELVDKTRTKWVKGVNIAQTYQYVDTLNADIGFVALSQITENHKITQGSAWIVPDEFYLPIKQDAIIVKGAERNATAQAFLDYLRSNSAQKIIQSYGYKIE</sequence>
<dbReference type="PIRSF" id="PIRSF004846">
    <property type="entry name" value="ModA"/>
    <property type="match status" value="1"/>
</dbReference>
<evidence type="ECO:0000256" key="4">
    <source>
        <dbReference type="ARBA" id="ARBA00022475"/>
    </source>
</evidence>
<dbReference type="PANTHER" id="PTHR30632">
    <property type="entry name" value="MOLYBDATE-BINDING PERIPLASMIC PROTEIN"/>
    <property type="match status" value="1"/>
</dbReference>
<accession>A0A370UEN0</accession>
<keyword evidence="6" id="KW-0732">Signal</keyword>
<evidence type="ECO:0000256" key="10">
    <source>
        <dbReference type="ARBA" id="ARBA00062515"/>
    </source>
</evidence>
<keyword evidence="3" id="KW-0813">Transport</keyword>
<evidence type="ECO:0000313" key="15">
    <source>
        <dbReference type="Proteomes" id="UP000254326"/>
    </source>
</evidence>
<keyword evidence="4" id="KW-1003">Cell membrane</keyword>
<dbReference type="InterPro" id="IPR005950">
    <property type="entry name" value="ModA"/>
</dbReference>
<keyword evidence="8" id="KW-0826">Tungsten</keyword>
<evidence type="ECO:0000256" key="1">
    <source>
        <dbReference type="ARBA" id="ARBA00004236"/>
    </source>
</evidence>